<protein>
    <recommendedName>
        <fullName evidence="3">CCHC-type domain-containing protein</fullName>
    </recommendedName>
</protein>
<dbReference type="GO" id="GO:0008270">
    <property type="term" value="F:zinc ion binding"/>
    <property type="evidence" value="ECO:0007669"/>
    <property type="project" value="UniProtKB-KW"/>
</dbReference>
<reference evidence="4 5" key="1">
    <citation type="submission" date="2020-09" db="EMBL/GenBank/DDBJ databases">
        <title>De no assembly of potato wild relative species, Solanum commersonii.</title>
        <authorList>
            <person name="Cho K."/>
        </authorList>
    </citation>
    <scope>NUCLEOTIDE SEQUENCE [LARGE SCALE GENOMIC DNA]</scope>
    <source>
        <strain evidence="4">LZ3.2</strain>
        <tissue evidence="4">Leaf</tissue>
    </source>
</reference>
<dbReference type="Gene3D" id="4.10.60.10">
    <property type="entry name" value="Zinc finger, CCHC-type"/>
    <property type="match status" value="1"/>
</dbReference>
<evidence type="ECO:0000259" key="3">
    <source>
        <dbReference type="PROSITE" id="PS50158"/>
    </source>
</evidence>
<accession>A0A9J6B0C9</accession>
<dbReference type="InterPro" id="IPR001878">
    <property type="entry name" value="Znf_CCHC"/>
</dbReference>
<feature type="region of interest" description="Disordered" evidence="2">
    <location>
        <begin position="21"/>
        <end position="67"/>
    </location>
</feature>
<feature type="domain" description="CCHC-type" evidence="3">
    <location>
        <begin position="78"/>
        <end position="93"/>
    </location>
</feature>
<dbReference type="Pfam" id="PF00098">
    <property type="entry name" value="zf-CCHC"/>
    <property type="match status" value="1"/>
</dbReference>
<dbReference type="SUPFAM" id="SSF56672">
    <property type="entry name" value="DNA/RNA polymerases"/>
    <property type="match status" value="1"/>
</dbReference>
<feature type="region of interest" description="Disordered" evidence="2">
    <location>
        <begin position="713"/>
        <end position="733"/>
    </location>
</feature>
<dbReference type="InterPro" id="IPR050951">
    <property type="entry name" value="Retrovirus_Pol_polyprotein"/>
</dbReference>
<dbReference type="InterPro" id="IPR043502">
    <property type="entry name" value="DNA/RNA_pol_sf"/>
</dbReference>
<evidence type="ECO:0000313" key="4">
    <source>
        <dbReference type="EMBL" id="KAG5630269.1"/>
    </source>
</evidence>
<feature type="region of interest" description="Disordered" evidence="2">
    <location>
        <begin position="487"/>
        <end position="519"/>
    </location>
</feature>
<dbReference type="OrthoDB" id="1743486at2759"/>
<keyword evidence="1" id="KW-0479">Metal-binding</keyword>
<dbReference type="AlphaFoldDB" id="A0A9J6B0C9"/>
<dbReference type="SMART" id="SM00343">
    <property type="entry name" value="ZnF_C2HC"/>
    <property type="match status" value="1"/>
</dbReference>
<keyword evidence="5" id="KW-1185">Reference proteome</keyword>
<dbReference type="PANTHER" id="PTHR37984">
    <property type="entry name" value="PROTEIN CBG26694"/>
    <property type="match status" value="1"/>
</dbReference>
<dbReference type="SUPFAM" id="SSF57756">
    <property type="entry name" value="Retrovirus zinc finger-like domains"/>
    <property type="match status" value="1"/>
</dbReference>
<dbReference type="GO" id="GO:0003676">
    <property type="term" value="F:nucleic acid binding"/>
    <property type="evidence" value="ECO:0007669"/>
    <property type="project" value="InterPro"/>
</dbReference>
<dbReference type="PANTHER" id="PTHR37984:SF5">
    <property type="entry name" value="PROTEIN NYNRIN-LIKE"/>
    <property type="match status" value="1"/>
</dbReference>
<feature type="compositionally biased region" description="Basic and acidic residues" evidence="2">
    <location>
        <begin position="720"/>
        <end position="733"/>
    </location>
</feature>
<evidence type="ECO:0000256" key="1">
    <source>
        <dbReference type="PROSITE-ProRule" id="PRU00047"/>
    </source>
</evidence>
<gene>
    <name evidence="4" type="ORF">H5410_001986</name>
</gene>
<feature type="region of interest" description="Disordered" evidence="2">
    <location>
        <begin position="116"/>
        <end position="143"/>
    </location>
</feature>
<evidence type="ECO:0000256" key="2">
    <source>
        <dbReference type="SAM" id="MobiDB-lite"/>
    </source>
</evidence>
<sequence>MAKLREKYQLGDFGTQFGLLDTSKGSNLVSSKPKPHSSHRKRRKSRRRTRKERHERRAHRKSHRFTKNQVKARLDKIKCYKCGKFGHIAPNCKLEKLKTLELDEEIQEKIYSFQYSSGSKSDYDDSEASYAIEDEQPESSSKVHEDSNNACKCLGDICHCEHDEFYKLQSQFEDMNMFTITVDNVIELLKEEEIEHLKQEIKSLKQNQIICDHHLTQIESADSKAHKWYVKCTILIDNAFSITNIAMIDSGANVVAFRKPISRDINALIEMKQKHIDYLQLEIFCMNIFDTLKPTKVHEKIKLISEQMAIDICADHPSAFWNRKKHIVTIPFEDDFSEENIPIKFCTCQMNTELVDSAKSKLIIYCKKQKIMETDASNMGYGGIIKQINPYDKNEYLIRFHLGKWSDAQRKYAMDDLYNKKFVIKTDAQSVKYMFNKDFKHDASKLMFARWQAQLAPFDFEILYKKGRDKSLPDFLSREYIQNEMENPWVTKGRGRGNNPRGRGRSSPSSSRLSYGSSSSNTLIIQKGGMSLFNLNSRAQEKASSSIHLEDIPESDAFKVILLLQSPKKTLMISKLRKGRKKGNDISLKNYDIQRREEPRKIFRRYLVNGLYFPGLLGLGSLPTIKILPEPFLKLYKEWVKELLDLITKTIKDYKSIPNEGIMTDDSTSVKHMARKISNHDEEEQDEMNMKYLEEVKKKILLNLTHYAKSDSSMCSETSEDMHEAQPYEEERPVDELKKVKDFLAKVKDEI</sequence>
<evidence type="ECO:0000313" key="5">
    <source>
        <dbReference type="Proteomes" id="UP000824120"/>
    </source>
</evidence>
<dbReference type="PROSITE" id="PS50158">
    <property type="entry name" value="ZF_CCHC"/>
    <property type="match status" value="1"/>
</dbReference>
<feature type="compositionally biased region" description="Acidic residues" evidence="2">
    <location>
        <begin position="124"/>
        <end position="137"/>
    </location>
</feature>
<organism evidence="4 5">
    <name type="scientific">Solanum commersonii</name>
    <name type="common">Commerson's wild potato</name>
    <name type="synonym">Commerson's nightshade</name>
    <dbReference type="NCBI Taxonomy" id="4109"/>
    <lineage>
        <taxon>Eukaryota</taxon>
        <taxon>Viridiplantae</taxon>
        <taxon>Streptophyta</taxon>
        <taxon>Embryophyta</taxon>
        <taxon>Tracheophyta</taxon>
        <taxon>Spermatophyta</taxon>
        <taxon>Magnoliopsida</taxon>
        <taxon>eudicotyledons</taxon>
        <taxon>Gunneridae</taxon>
        <taxon>Pentapetalae</taxon>
        <taxon>asterids</taxon>
        <taxon>lamiids</taxon>
        <taxon>Solanales</taxon>
        <taxon>Solanaceae</taxon>
        <taxon>Solanoideae</taxon>
        <taxon>Solaneae</taxon>
        <taxon>Solanum</taxon>
    </lineage>
</organism>
<keyword evidence="1" id="KW-0862">Zinc</keyword>
<dbReference type="Proteomes" id="UP000824120">
    <property type="component" value="Chromosome 1"/>
</dbReference>
<keyword evidence="1" id="KW-0863">Zinc-finger</keyword>
<dbReference type="InterPro" id="IPR036875">
    <property type="entry name" value="Znf_CCHC_sf"/>
</dbReference>
<feature type="compositionally biased region" description="Low complexity" evidence="2">
    <location>
        <begin position="497"/>
        <end position="519"/>
    </location>
</feature>
<comment type="caution">
    <text evidence="4">The sequence shown here is derived from an EMBL/GenBank/DDBJ whole genome shotgun (WGS) entry which is preliminary data.</text>
</comment>
<proteinExistence type="predicted"/>
<feature type="compositionally biased region" description="Basic residues" evidence="2">
    <location>
        <begin position="33"/>
        <end position="66"/>
    </location>
</feature>
<dbReference type="EMBL" id="JACXVP010000001">
    <property type="protein sequence ID" value="KAG5630269.1"/>
    <property type="molecule type" value="Genomic_DNA"/>
</dbReference>
<name>A0A9J6B0C9_SOLCO</name>